<keyword evidence="9 19" id="KW-0732">Signal</keyword>
<keyword evidence="15 18" id="KW-0472">Membrane</keyword>
<evidence type="ECO:0000256" key="6">
    <source>
        <dbReference type="ARBA" id="ARBA00013776"/>
    </source>
</evidence>
<keyword evidence="11 18" id="KW-1133">Transmembrane helix</keyword>
<dbReference type="RefSeq" id="XP_062627020.1">
    <property type="nucleotide sequence ID" value="XM_062771036.1"/>
</dbReference>
<dbReference type="AlphaFoldDB" id="A0AAF0Y665"/>
<feature type="domain" description="MRH" evidence="20">
    <location>
        <begin position="21"/>
        <end position="184"/>
    </location>
</feature>
<keyword evidence="14" id="KW-0496">Mitochondrion</keyword>
<feature type="transmembrane region" description="Helical" evidence="18">
    <location>
        <begin position="206"/>
        <end position="225"/>
    </location>
</feature>
<evidence type="ECO:0000256" key="3">
    <source>
        <dbReference type="ARBA" id="ARBA00004472"/>
    </source>
</evidence>
<evidence type="ECO:0000256" key="10">
    <source>
        <dbReference type="ARBA" id="ARBA00022927"/>
    </source>
</evidence>
<sequence>MRIRHLALATLLPLAPLAAAWSCNDVSANNIKYDLSPLGSRREASRETDSPPTKNEVRAQLDICGLLGKADGVADEDQCPENTRVCLTLHNHKESAGDKDRVTGVIPLWTDQTLDSDIRAYPQGNGGQGGVVIKVKAPDYANTAQALTLTLKCDPSATDPNPTLDSYTDGELKLTWSTPDACPKSSSSGGGGGGGFFSGLWYLIKFVFWLGLFGLVAYFVIGVIYNHQTYSARGWDLVPHRDFWRELPGLTQDLGGHVFGGRGGGRGGYSSLG</sequence>
<dbReference type="PANTHER" id="PTHR15071">
    <property type="entry name" value="MANNOSE-6-PHOSPHATE RECEPTOR FAMILY MEMBER"/>
    <property type="match status" value="1"/>
</dbReference>
<keyword evidence="16" id="KW-1015">Disulfide bond</keyword>
<evidence type="ECO:0000256" key="19">
    <source>
        <dbReference type="SAM" id="SignalP"/>
    </source>
</evidence>
<dbReference type="GO" id="GO:0031966">
    <property type="term" value="C:mitochondrial membrane"/>
    <property type="evidence" value="ECO:0007669"/>
    <property type="project" value="UniProtKB-SubCell"/>
</dbReference>
<evidence type="ECO:0000256" key="4">
    <source>
        <dbReference type="ARBA" id="ARBA00004614"/>
    </source>
</evidence>
<evidence type="ECO:0000259" key="20">
    <source>
        <dbReference type="PROSITE" id="PS51914"/>
    </source>
</evidence>
<name>A0AAF0Y665_9TREE</name>
<keyword evidence="7" id="KW-0813">Transport</keyword>
<evidence type="ECO:0000256" key="7">
    <source>
        <dbReference type="ARBA" id="ARBA00022448"/>
    </source>
</evidence>
<evidence type="ECO:0000256" key="8">
    <source>
        <dbReference type="ARBA" id="ARBA00022692"/>
    </source>
</evidence>
<dbReference type="InterPro" id="IPR018939">
    <property type="entry name" value="Autophagy-rel_prot_27"/>
</dbReference>
<keyword evidence="17" id="KW-0968">Cytoplasmic vesicle</keyword>
<evidence type="ECO:0000256" key="9">
    <source>
        <dbReference type="ARBA" id="ARBA00022729"/>
    </source>
</evidence>
<evidence type="ECO:0000256" key="17">
    <source>
        <dbReference type="ARBA" id="ARBA00023329"/>
    </source>
</evidence>
<evidence type="ECO:0000256" key="5">
    <source>
        <dbReference type="ARBA" id="ARBA00005363"/>
    </source>
</evidence>
<keyword evidence="10" id="KW-0653">Protein transport</keyword>
<keyword evidence="13" id="KW-0333">Golgi apparatus</keyword>
<dbReference type="Gene3D" id="2.70.130.10">
    <property type="entry name" value="Mannose-6-phosphate receptor binding domain"/>
    <property type="match status" value="1"/>
</dbReference>
<accession>A0AAF0Y665</accession>
<dbReference type="InterPro" id="IPR044865">
    <property type="entry name" value="MRH_dom"/>
</dbReference>
<feature type="signal peptide" evidence="19">
    <location>
        <begin position="1"/>
        <end position="20"/>
    </location>
</feature>
<evidence type="ECO:0000256" key="18">
    <source>
        <dbReference type="SAM" id="Phobius"/>
    </source>
</evidence>
<evidence type="ECO:0000256" key="13">
    <source>
        <dbReference type="ARBA" id="ARBA00023034"/>
    </source>
</evidence>
<evidence type="ECO:0000256" key="16">
    <source>
        <dbReference type="ARBA" id="ARBA00023157"/>
    </source>
</evidence>
<dbReference type="GeneID" id="87807755"/>
<comment type="subcellular location">
    <subcellularLocation>
        <location evidence="2">Cytoplasmic vesicle membrane</location>
        <topology evidence="2">Single-pass type I membrane protein</topology>
    </subcellularLocation>
    <subcellularLocation>
        <location evidence="4">Golgi apparatus membrane</location>
        <topology evidence="4">Single-pass type I membrane protein</topology>
    </subcellularLocation>
    <subcellularLocation>
        <location evidence="1">Mitochondrion membrane</location>
        <topology evidence="1">Single-pass membrane protein</topology>
    </subcellularLocation>
    <subcellularLocation>
        <location evidence="3">Preautophagosomal structure membrane</location>
        <topology evidence="3">Single-pass type I membrane protein</topology>
    </subcellularLocation>
</comment>
<evidence type="ECO:0000256" key="12">
    <source>
        <dbReference type="ARBA" id="ARBA00023006"/>
    </source>
</evidence>
<keyword evidence="12" id="KW-0072">Autophagy</keyword>
<evidence type="ECO:0000256" key="14">
    <source>
        <dbReference type="ARBA" id="ARBA00023128"/>
    </source>
</evidence>
<keyword evidence="22" id="KW-1185">Reference proteome</keyword>
<evidence type="ECO:0000256" key="11">
    <source>
        <dbReference type="ARBA" id="ARBA00022989"/>
    </source>
</evidence>
<gene>
    <name evidence="21" type="primary">ATG27</name>
    <name evidence="21" type="ORF">LOC62_03G004517</name>
</gene>
<evidence type="ECO:0000256" key="15">
    <source>
        <dbReference type="ARBA" id="ARBA00023136"/>
    </source>
</evidence>
<evidence type="ECO:0000313" key="21">
    <source>
        <dbReference type="EMBL" id="WOO80988.1"/>
    </source>
</evidence>
<dbReference type="PROSITE" id="PS51914">
    <property type="entry name" value="MRH"/>
    <property type="match status" value="1"/>
</dbReference>
<dbReference type="GO" id="GO:0000139">
    <property type="term" value="C:Golgi membrane"/>
    <property type="evidence" value="ECO:0007669"/>
    <property type="project" value="UniProtKB-SubCell"/>
</dbReference>
<organism evidence="21 22">
    <name type="scientific">Vanrija pseudolonga</name>
    <dbReference type="NCBI Taxonomy" id="143232"/>
    <lineage>
        <taxon>Eukaryota</taxon>
        <taxon>Fungi</taxon>
        <taxon>Dikarya</taxon>
        <taxon>Basidiomycota</taxon>
        <taxon>Agaricomycotina</taxon>
        <taxon>Tremellomycetes</taxon>
        <taxon>Trichosporonales</taxon>
        <taxon>Trichosporonaceae</taxon>
        <taxon>Vanrija</taxon>
    </lineage>
</organism>
<reference evidence="21" key="1">
    <citation type="submission" date="2023-10" db="EMBL/GenBank/DDBJ databases">
        <authorList>
            <person name="Noh H."/>
        </authorList>
    </citation>
    <scope>NUCLEOTIDE SEQUENCE</scope>
    <source>
        <strain evidence="21">DUCC4014</strain>
    </source>
</reference>
<dbReference type="GO" id="GO:0030659">
    <property type="term" value="C:cytoplasmic vesicle membrane"/>
    <property type="evidence" value="ECO:0007669"/>
    <property type="project" value="UniProtKB-SubCell"/>
</dbReference>
<dbReference type="Pfam" id="PF09451">
    <property type="entry name" value="ATG27"/>
    <property type="match status" value="1"/>
</dbReference>
<dbReference type="GO" id="GO:0015031">
    <property type="term" value="P:protein transport"/>
    <property type="evidence" value="ECO:0007669"/>
    <property type="project" value="UniProtKB-KW"/>
</dbReference>
<proteinExistence type="inferred from homology"/>
<dbReference type="Proteomes" id="UP000827549">
    <property type="component" value="Chromosome 3"/>
</dbReference>
<evidence type="ECO:0000313" key="22">
    <source>
        <dbReference type="Proteomes" id="UP000827549"/>
    </source>
</evidence>
<dbReference type="GO" id="GO:0034045">
    <property type="term" value="C:phagophore assembly site membrane"/>
    <property type="evidence" value="ECO:0007669"/>
    <property type="project" value="UniProtKB-SubCell"/>
</dbReference>
<evidence type="ECO:0000256" key="1">
    <source>
        <dbReference type="ARBA" id="ARBA00004304"/>
    </source>
</evidence>
<dbReference type="GO" id="GO:0006914">
    <property type="term" value="P:autophagy"/>
    <property type="evidence" value="ECO:0007669"/>
    <property type="project" value="UniProtKB-KW"/>
</dbReference>
<comment type="similarity">
    <text evidence="5">Belongs to the ATG27 family.</text>
</comment>
<dbReference type="EMBL" id="CP086716">
    <property type="protein sequence ID" value="WOO80988.1"/>
    <property type="molecule type" value="Genomic_DNA"/>
</dbReference>
<evidence type="ECO:0000256" key="2">
    <source>
        <dbReference type="ARBA" id="ARBA00004358"/>
    </source>
</evidence>
<dbReference type="InterPro" id="IPR009011">
    <property type="entry name" value="Man6P_isomerase_rcpt-bd_dom_sf"/>
</dbReference>
<protein>
    <recommendedName>
        <fullName evidence="6">Autophagy-related protein 27</fullName>
    </recommendedName>
</protein>
<dbReference type="PANTHER" id="PTHR15071:SF13">
    <property type="entry name" value="AUTOPHAGY-RELATED PROTEIN 27"/>
    <property type="match status" value="1"/>
</dbReference>
<feature type="chain" id="PRO_5042253175" description="Autophagy-related protein 27" evidence="19">
    <location>
        <begin position="21"/>
        <end position="273"/>
    </location>
</feature>
<keyword evidence="8 18" id="KW-0812">Transmembrane</keyword>
<dbReference type="SUPFAM" id="SSF50911">
    <property type="entry name" value="Mannose 6-phosphate receptor domain"/>
    <property type="match status" value="1"/>
</dbReference>